<keyword evidence="5" id="KW-1185">Reference proteome</keyword>
<name>A0A5B8UPX1_9SPHI</name>
<dbReference type="EMBL" id="CP042436">
    <property type="protein sequence ID" value="QEC61074.1"/>
    <property type="molecule type" value="Genomic_DNA"/>
</dbReference>
<evidence type="ECO:0000259" key="3">
    <source>
        <dbReference type="Pfam" id="PF13559"/>
    </source>
</evidence>
<dbReference type="AlphaFoldDB" id="A0A5B8UPX1"/>
<gene>
    <name evidence="4" type="ORF">FRZ54_00260</name>
</gene>
<accession>A0A5B8UPX1</accession>
<feature type="transmembrane region" description="Helical" evidence="1">
    <location>
        <begin position="91"/>
        <end position="118"/>
    </location>
</feature>
<dbReference type="RefSeq" id="WP_147029653.1">
    <property type="nucleotide sequence ID" value="NZ_CP042436.1"/>
</dbReference>
<sequence>MRLLYLILFLLAINAAHGSVAKKTEHKAAAVVKVDTSADVSLRSFDKASIKKYSEQPEFKYNSTSNELTWWDRFWIRFWRWFWSLFMFRGLSVLGVILNIIEILLIVAAVGALIYAILKAVGMDPRSILSKTAPPTVPYSEFFEDINTIDFDAEIEKAVAAHNYRFAVRLLYLRCLKQLSDAGVIAWEIDKTNSQYIYELKNDEQRNAFGLLTRQFEYVWYGEFSINDVVYNTIAHSFSDFNKREKAV</sequence>
<feature type="signal peptide" evidence="2">
    <location>
        <begin position="1"/>
        <end position="18"/>
    </location>
</feature>
<feature type="chain" id="PRO_5023041934" evidence="2">
    <location>
        <begin position="19"/>
        <end position="248"/>
    </location>
</feature>
<dbReference type="Proteomes" id="UP000321479">
    <property type="component" value="Chromosome"/>
</dbReference>
<protein>
    <submittedName>
        <fullName evidence="4">DUF4129 domain-containing protein</fullName>
    </submittedName>
</protein>
<keyword evidence="2" id="KW-0732">Signal</keyword>
<evidence type="ECO:0000313" key="4">
    <source>
        <dbReference type="EMBL" id="QEC61074.1"/>
    </source>
</evidence>
<proteinExistence type="predicted"/>
<organism evidence="4 5">
    <name type="scientific">Mucilaginibacter ginsenosidivorans</name>
    <dbReference type="NCBI Taxonomy" id="398053"/>
    <lineage>
        <taxon>Bacteria</taxon>
        <taxon>Pseudomonadati</taxon>
        <taxon>Bacteroidota</taxon>
        <taxon>Sphingobacteriia</taxon>
        <taxon>Sphingobacteriales</taxon>
        <taxon>Sphingobacteriaceae</taxon>
        <taxon>Mucilaginibacter</taxon>
    </lineage>
</organism>
<dbReference type="Pfam" id="PF13559">
    <property type="entry name" value="DUF4129"/>
    <property type="match status" value="1"/>
</dbReference>
<evidence type="ECO:0000256" key="2">
    <source>
        <dbReference type="SAM" id="SignalP"/>
    </source>
</evidence>
<dbReference type="InterPro" id="IPR025403">
    <property type="entry name" value="TgpA-like_C"/>
</dbReference>
<keyword evidence="1" id="KW-0472">Membrane</keyword>
<feature type="domain" description="Protein-glutamine gamma-glutamyltransferase-like C-terminal" evidence="3">
    <location>
        <begin position="171"/>
        <end position="227"/>
    </location>
</feature>
<reference evidence="4 5" key="1">
    <citation type="journal article" date="2017" name="Curr. Microbiol.">
        <title>Mucilaginibacter ginsenosidivorans sp. nov., Isolated from Soil of Ginseng Field.</title>
        <authorList>
            <person name="Kim M.M."/>
            <person name="Siddiqi M.Z."/>
            <person name="Im W.T."/>
        </authorList>
    </citation>
    <scope>NUCLEOTIDE SEQUENCE [LARGE SCALE GENOMIC DNA]</scope>
    <source>
        <strain evidence="4 5">Gsoil 3017</strain>
    </source>
</reference>
<evidence type="ECO:0000256" key="1">
    <source>
        <dbReference type="SAM" id="Phobius"/>
    </source>
</evidence>
<keyword evidence="1" id="KW-1133">Transmembrane helix</keyword>
<evidence type="ECO:0000313" key="5">
    <source>
        <dbReference type="Proteomes" id="UP000321479"/>
    </source>
</evidence>
<keyword evidence="1" id="KW-0812">Transmembrane</keyword>
<dbReference type="OrthoDB" id="5491447at2"/>
<dbReference type="KEGG" id="mgin:FRZ54_00260"/>